<feature type="chain" id="PRO_5045681419" evidence="8">
    <location>
        <begin position="19"/>
        <end position="304"/>
    </location>
</feature>
<keyword evidence="3" id="KW-1003">Cell membrane</keyword>
<dbReference type="RefSeq" id="WP_260992804.1">
    <property type="nucleotide sequence ID" value="NZ_JAODWD010000002.1"/>
</dbReference>
<evidence type="ECO:0000256" key="1">
    <source>
        <dbReference type="ARBA" id="ARBA00004236"/>
    </source>
</evidence>
<feature type="signal peptide" evidence="8">
    <location>
        <begin position="1"/>
        <end position="18"/>
    </location>
</feature>
<dbReference type="Proteomes" id="UP001206639">
    <property type="component" value="Unassembled WGS sequence"/>
</dbReference>
<keyword evidence="5 7" id="KW-1133">Transmembrane helix</keyword>
<feature type="transmembrane region" description="Helical" evidence="7">
    <location>
        <begin position="28"/>
        <end position="54"/>
    </location>
</feature>
<comment type="similarity">
    <text evidence="2">Belongs to the EccE family.</text>
</comment>
<dbReference type="Pfam" id="PF11203">
    <property type="entry name" value="EccE"/>
    <property type="match status" value="1"/>
</dbReference>
<dbReference type="NCBIfam" id="TIGR03923">
    <property type="entry name" value="T7SS_EccE"/>
    <property type="match status" value="1"/>
</dbReference>
<comment type="caution">
    <text evidence="10">The sequence shown here is derived from an EMBL/GenBank/DDBJ whole genome shotgun (WGS) entry which is preliminary data.</text>
</comment>
<dbReference type="InterPro" id="IPR021368">
    <property type="entry name" value="T7SS_EccE"/>
</dbReference>
<evidence type="ECO:0000256" key="4">
    <source>
        <dbReference type="ARBA" id="ARBA00022692"/>
    </source>
</evidence>
<keyword evidence="8" id="KW-0732">Signal</keyword>
<name>A0ABT2MCA4_9MYCO</name>
<accession>A0ABT2MCA4</accession>
<comment type="subcellular location">
    <subcellularLocation>
        <location evidence="1">Cell membrane</location>
    </subcellularLocation>
</comment>
<evidence type="ECO:0000256" key="6">
    <source>
        <dbReference type="ARBA" id="ARBA00023136"/>
    </source>
</evidence>
<sequence length="304" mass="33137">MTVRLALALLMIVAAATAFPWNTDTDWWILGVAGAVLVMVLAWWRGQFVTTMIVRQLKVWRRNRSRPKQRPSHRVSVLLRVEDPDGVGLSLPLVAGYVERFGLRCETVSVTSRDLAGSRATWIRLTLDAAANLAALQARSPEMPLRDTAETTGRRLADHLRETGLTVAFVEVADAPVAGAAREMWRGVRDERGVVSAYAMPVDDRIIERLAELRLQPMERWTVLEFSGAATKPTVAAACALRTTEPVRAAPVRGLIAKPGLQGPLLAAMDPTSNAPLGISSSPLPQGLLERIVWPVGSGELSRT</sequence>
<evidence type="ECO:0000256" key="3">
    <source>
        <dbReference type="ARBA" id="ARBA00022475"/>
    </source>
</evidence>
<dbReference type="EMBL" id="JAODWD010000002">
    <property type="protein sequence ID" value="MCT7658770.1"/>
    <property type="molecule type" value="Genomic_DNA"/>
</dbReference>
<evidence type="ECO:0000259" key="9">
    <source>
        <dbReference type="Pfam" id="PF11203"/>
    </source>
</evidence>
<keyword evidence="6 7" id="KW-0472">Membrane</keyword>
<evidence type="ECO:0000313" key="10">
    <source>
        <dbReference type="EMBL" id="MCT7658770.1"/>
    </source>
</evidence>
<keyword evidence="4 7" id="KW-0812">Transmembrane</keyword>
<evidence type="ECO:0000256" key="2">
    <source>
        <dbReference type="ARBA" id="ARBA00007759"/>
    </source>
</evidence>
<proteinExistence type="inferred from homology"/>
<evidence type="ECO:0000256" key="5">
    <source>
        <dbReference type="ARBA" id="ARBA00022989"/>
    </source>
</evidence>
<evidence type="ECO:0000256" key="8">
    <source>
        <dbReference type="SAM" id="SignalP"/>
    </source>
</evidence>
<protein>
    <submittedName>
        <fullName evidence="10">Type VII secretion protein EccE</fullName>
    </submittedName>
</protein>
<evidence type="ECO:0000313" key="11">
    <source>
        <dbReference type="Proteomes" id="UP001206639"/>
    </source>
</evidence>
<gene>
    <name evidence="10" type="primary">eccE</name>
    <name evidence="10" type="ORF">N4S67_10085</name>
</gene>
<dbReference type="InterPro" id="IPR050051">
    <property type="entry name" value="EccE_dom"/>
</dbReference>
<feature type="domain" description="Type VII secretion system protein EccE" evidence="9">
    <location>
        <begin position="117"/>
        <end position="199"/>
    </location>
</feature>
<keyword evidence="11" id="KW-1185">Reference proteome</keyword>
<organism evidence="10 11">
    <name type="scientific">Mycobacterium deserti</name>
    <dbReference type="NCBI Taxonomy" id="2978347"/>
    <lineage>
        <taxon>Bacteria</taxon>
        <taxon>Bacillati</taxon>
        <taxon>Actinomycetota</taxon>
        <taxon>Actinomycetes</taxon>
        <taxon>Mycobacteriales</taxon>
        <taxon>Mycobacteriaceae</taxon>
        <taxon>Mycobacterium</taxon>
    </lineage>
</organism>
<reference evidence="11" key="1">
    <citation type="submission" date="2023-07" db="EMBL/GenBank/DDBJ databases">
        <authorList>
            <person name="Deng Y."/>
            <person name="Zhang Y.-Q."/>
        </authorList>
    </citation>
    <scope>NUCLEOTIDE SEQUENCE [LARGE SCALE GENOMIC DNA]</scope>
    <source>
        <strain evidence="11">CPCC 205710</strain>
    </source>
</reference>
<evidence type="ECO:0000256" key="7">
    <source>
        <dbReference type="SAM" id="Phobius"/>
    </source>
</evidence>